<dbReference type="Pfam" id="PF00644">
    <property type="entry name" value="PARP"/>
    <property type="match status" value="1"/>
</dbReference>
<sequence>MSSGVRAFLADLAKARESQHTNISRIRRGDSDGEVSLLYSNDLLDEALEIQVLSTDLTSYPQGSSFMIFTSSETCKPNIVSLLERIASSTKGSTLQDVIETLSARLTASFTDMHSDSSDSEGLLDDVYDDEYSASSEVDNFQILESAEESSGDDAFTEPLGYFHSAEELRRLYKDLRLAQKVGFTVGLFPNSPNCLLEAISISIRVSSLAIPSEAMSAWDVKPTDYIVLLVRILTVYPNLDTLLSAPALETCLHLRFGKCELAKPSMESMRLAFGYSPQAKEGSSTSQSTPSRFAQVYMSNSIDILLKNSFTTLLKLRREHGFTWDDAQGIFNDFTGRVASQIAVEHTNKSARHEVPISTHVPSSLQHDFALGDEANVSFPLVAMQFALRHFCKCTEYCMVCHLKLDNEFETLKPYVCSKDLCLFQYLSLGLGPNIEHEVISNPYVVDLLISFFYAGESQQSTRAFPRGLALKVPVVQHMVPHLEIETNLQSEEFWIRQARNEPEHVDVRKRIRDGDWFVMFIKNMGYVEKRICRVSAVLEDGCRFSFESINVVKEPTEKGEVVAEIDMAESEIAAQALKRSVNNSDETRRPGFIFPYEHDPDDLDGDQRALALTTLLDGMPTVLEMRDFLLAEPGRLLSSWKRMNRSALSLIRWIVASNTSYIVQDSPVTSGNPQPDGCCEIKPTSPDTALTSNMIRPLDDGWVQFRFAQGSPEKEFTFLKILRELKSKATSPEKPPSLFVWHGSPLGNWHSIIRTGLDFQDTRHGRACGNGVYFSSDQSVSMGYTGASNSGPKTPYSPVWRSSEMRIASAMSICEIVNKPEDFVCSSTCFVVDKTDWIQCRYLLVLVNPTPDALKSPLFAPSGPRCPGYLEQDPKHPIRSKTGSPPMQIPMSAISMARRQEALGATLTMSNAEMDSITTAIEDEANEWERRASGDDLNILLEAVRTDTPAKGEKRERSISRKTSWQDPESSAPPYKSPKLSADTGIDDSNTTNVLAVTSDKSKFQPGTLDYTTLPRLPPPSWAVSSPMALRTLNRELKQIHSIQERNEAASLGWYVDTSVIDNLFQWIVQFHSFDSTLPLAADMKSRGIDSIVLELRFGSNFPMSPPFARIIRPRFLPFLEGGGGYVTAGGAICSEMLTNSGWSPALSIESVLLQIRLGLCDTERPAKLDRNCGNMTEYGIGEAIDAYARAANSHGWKIPEDLKTIHIGWGELTPSMGVGSPYIGVG</sequence>
<dbReference type="SMART" id="SM00212">
    <property type="entry name" value="UBCc"/>
    <property type="match status" value="1"/>
</dbReference>
<dbReference type="Pfam" id="PF00179">
    <property type="entry name" value="UQ_con"/>
    <property type="match status" value="1"/>
</dbReference>
<name>A0A179G700_METCM</name>
<reference evidence="7 8" key="1">
    <citation type="journal article" date="2016" name="PLoS Pathog.">
        <title>Biosynthesis of antibiotic leucinostatins in bio-control fungus Purpureocillium lilacinum and their inhibition on phytophthora revealed by genome mining.</title>
        <authorList>
            <person name="Wang G."/>
            <person name="Liu Z."/>
            <person name="Lin R."/>
            <person name="Li E."/>
            <person name="Mao Z."/>
            <person name="Ling J."/>
            <person name="Yang Y."/>
            <person name="Yin W.B."/>
            <person name="Xie B."/>
        </authorList>
    </citation>
    <scope>NUCLEOTIDE SEQUENCE [LARGE SCALE GENOMIC DNA]</scope>
    <source>
        <strain evidence="7">170</strain>
    </source>
</reference>
<feature type="compositionally biased region" description="Basic and acidic residues" evidence="5">
    <location>
        <begin position="950"/>
        <end position="961"/>
    </location>
</feature>
<feature type="region of interest" description="Disordered" evidence="5">
    <location>
        <begin position="950"/>
        <end position="990"/>
    </location>
</feature>
<dbReference type="PROSITE" id="PS50127">
    <property type="entry name" value="UBC_2"/>
    <property type="match status" value="1"/>
</dbReference>
<dbReference type="GO" id="GO:0003950">
    <property type="term" value="F:NAD+ poly-ADP-ribosyltransferase activity"/>
    <property type="evidence" value="ECO:0007669"/>
    <property type="project" value="InterPro"/>
</dbReference>
<dbReference type="KEGG" id="pchm:VFPPC_01033"/>
<dbReference type="CDD" id="cd23802">
    <property type="entry name" value="UBCc_UBE2Q"/>
    <property type="match status" value="1"/>
</dbReference>
<dbReference type="InterPro" id="IPR000608">
    <property type="entry name" value="UBC"/>
</dbReference>
<keyword evidence="4" id="KW-0520">NAD</keyword>
<dbReference type="InterPro" id="IPR012317">
    <property type="entry name" value="Poly(ADP-ribose)pol_cat_dom"/>
</dbReference>
<dbReference type="OrthoDB" id="109543at2759"/>
<dbReference type="AlphaFoldDB" id="A0A179G700"/>
<gene>
    <name evidence="7" type="ORF">VFPPC_01033</name>
</gene>
<dbReference type="GeneID" id="28844927"/>
<evidence type="ECO:0000256" key="2">
    <source>
        <dbReference type="ARBA" id="ARBA00022679"/>
    </source>
</evidence>
<dbReference type="EMBL" id="LSBJ02000001">
    <property type="protein sequence ID" value="OAQ73280.2"/>
    <property type="molecule type" value="Genomic_DNA"/>
</dbReference>
<evidence type="ECO:0000256" key="4">
    <source>
        <dbReference type="ARBA" id="ARBA00023027"/>
    </source>
</evidence>
<accession>A0A179G700</accession>
<evidence type="ECO:0000259" key="6">
    <source>
        <dbReference type="PROSITE" id="PS50127"/>
    </source>
</evidence>
<dbReference type="GO" id="GO:0016779">
    <property type="term" value="F:nucleotidyltransferase activity"/>
    <property type="evidence" value="ECO:0007669"/>
    <property type="project" value="UniProtKB-KW"/>
</dbReference>
<dbReference type="InterPro" id="IPR016135">
    <property type="entry name" value="UBQ-conjugating_enzyme/RWD"/>
</dbReference>
<evidence type="ECO:0000313" key="8">
    <source>
        <dbReference type="Proteomes" id="UP000078397"/>
    </source>
</evidence>
<organism evidence="7 8">
    <name type="scientific">Pochonia chlamydosporia 170</name>
    <dbReference type="NCBI Taxonomy" id="1380566"/>
    <lineage>
        <taxon>Eukaryota</taxon>
        <taxon>Fungi</taxon>
        <taxon>Dikarya</taxon>
        <taxon>Ascomycota</taxon>
        <taxon>Pezizomycotina</taxon>
        <taxon>Sordariomycetes</taxon>
        <taxon>Hypocreomycetidae</taxon>
        <taxon>Hypocreales</taxon>
        <taxon>Clavicipitaceae</taxon>
        <taxon>Pochonia</taxon>
    </lineage>
</organism>
<dbReference type="Proteomes" id="UP000078397">
    <property type="component" value="Unassembled WGS sequence"/>
</dbReference>
<dbReference type="SUPFAM" id="SSF54495">
    <property type="entry name" value="UBC-like"/>
    <property type="match status" value="1"/>
</dbReference>
<dbReference type="Gene3D" id="3.10.110.10">
    <property type="entry name" value="Ubiquitin Conjugating Enzyme"/>
    <property type="match status" value="1"/>
</dbReference>
<keyword evidence="2" id="KW-0808">Transferase</keyword>
<evidence type="ECO:0000256" key="3">
    <source>
        <dbReference type="ARBA" id="ARBA00022695"/>
    </source>
</evidence>
<keyword evidence="8" id="KW-1185">Reference proteome</keyword>
<dbReference type="PANTHER" id="PTHR21328">
    <property type="entry name" value="POLY ADP-RIBOSE POLYMERASE FAMILY, MEMBER PARP"/>
    <property type="match status" value="1"/>
</dbReference>
<feature type="domain" description="UBC core" evidence="6">
    <location>
        <begin position="1030"/>
        <end position="1200"/>
    </location>
</feature>
<dbReference type="RefSeq" id="XP_022284711.1">
    <property type="nucleotide sequence ID" value="XM_022428200.1"/>
</dbReference>
<dbReference type="InterPro" id="IPR051838">
    <property type="entry name" value="ARTD_PARP"/>
</dbReference>
<keyword evidence="3" id="KW-0548">Nucleotidyltransferase</keyword>
<dbReference type="SUPFAM" id="SSF56399">
    <property type="entry name" value="ADP-ribosylation"/>
    <property type="match status" value="1"/>
</dbReference>
<keyword evidence="1" id="KW-0328">Glycosyltransferase</keyword>
<comment type="caution">
    <text evidence="7">The sequence shown here is derived from an EMBL/GenBank/DDBJ whole genome shotgun (WGS) entry which is preliminary data.</text>
</comment>
<evidence type="ECO:0000256" key="1">
    <source>
        <dbReference type="ARBA" id="ARBA00022676"/>
    </source>
</evidence>
<proteinExistence type="predicted"/>
<evidence type="ECO:0000256" key="5">
    <source>
        <dbReference type="SAM" id="MobiDB-lite"/>
    </source>
</evidence>
<dbReference type="STRING" id="1380566.A0A179G700"/>
<dbReference type="Gene3D" id="3.90.228.10">
    <property type="match status" value="1"/>
</dbReference>
<evidence type="ECO:0000313" key="7">
    <source>
        <dbReference type="EMBL" id="OAQ73280.2"/>
    </source>
</evidence>
<protein>
    <submittedName>
        <fullName evidence="7">Polymerase</fullName>
    </submittedName>
</protein>